<sequence>MVTEQQLEIPQPPPRWWLRIGLTLVVVCALVAGGLWAYRHFLVRCADGVSRVGPDDACIGVTDGDHVFHEDLTEVIGLIREENRRVEESGEPWVSIAYFEPMTLGEGDKGTSSIEQELQGAYLAQYALNRPGLGGEGSTPQIRLLLANPGSGSAQWETVVEQILGMTDGPNPVVAVAGFGQSRATTKKAVERFREHRIPMVGSTVTADGLSERGETSFFRAVAPNSDQTAAVVEHLRLRQREDEDFTVRLVEDGNDHDIYSRSLRQGFVRAAREQGLRVDPVTLRFLSNENSAGNALATVADKVCGDSSRADAVYFAGRGRNLKTFIEAAGAQGRTCPTTVYSADDAVGMFFDLTQHEDAAAYRTFLRRWDRSAVKVQYTALAHPDAAATIYADDPRNPYTDFLEWYEERFTSEADLYSGQAMLGYDATFAVGLAVRSATGENTDKELSPGDVRQMLGSINGETAVRGVSGPLSFGRYGNPENKPLPLVRLDPAGDTHHYVLEDVLRPEGPREGG</sequence>
<feature type="transmembrane region" description="Helical" evidence="5">
    <location>
        <begin position="16"/>
        <end position="38"/>
    </location>
</feature>
<comment type="subcellular location">
    <subcellularLocation>
        <location evidence="1">Membrane</location>
    </subcellularLocation>
</comment>
<name>A0ABU2NQD8_9ACTN</name>
<evidence type="ECO:0000256" key="4">
    <source>
        <dbReference type="ARBA" id="ARBA00023136"/>
    </source>
</evidence>
<dbReference type="SUPFAM" id="SSF53822">
    <property type="entry name" value="Periplasmic binding protein-like I"/>
    <property type="match status" value="1"/>
</dbReference>
<evidence type="ECO:0000256" key="3">
    <source>
        <dbReference type="ARBA" id="ARBA00022989"/>
    </source>
</evidence>
<feature type="domain" description="Receptor ligand binding region" evidence="6">
    <location>
        <begin position="161"/>
        <end position="483"/>
    </location>
</feature>
<evidence type="ECO:0000256" key="1">
    <source>
        <dbReference type="ARBA" id="ARBA00004370"/>
    </source>
</evidence>
<evidence type="ECO:0000259" key="6">
    <source>
        <dbReference type="Pfam" id="PF01094"/>
    </source>
</evidence>
<gene>
    <name evidence="7" type="ORF">RM572_08515</name>
</gene>
<dbReference type="PANTHER" id="PTHR47151:SF2">
    <property type="entry name" value="AMINO ACID BINDING PROTEIN"/>
    <property type="match status" value="1"/>
</dbReference>
<keyword evidence="8" id="KW-1185">Reference proteome</keyword>
<dbReference type="InterPro" id="IPR001828">
    <property type="entry name" value="ANF_lig-bd_rcpt"/>
</dbReference>
<dbReference type="Gene3D" id="3.40.50.2300">
    <property type="match status" value="2"/>
</dbReference>
<protein>
    <submittedName>
        <fullName evidence="7">ABC transporter substrate-binding protein</fullName>
    </submittedName>
</protein>
<dbReference type="EMBL" id="JAVREQ010000005">
    <property type="protein sequence ID" value="MDT0378816.1"/>
    <property type="molecule type" value="Genomic_DNA"/>
</dbReference>
<keyword evidence="3 5" id="KW-1133">Transmembrane helix</keyword>
<comment type="caution">
    <text evidence="7">The sequence shown here is derived from an EMBL/GenBank/DDBJ whole genome shotgun (WGS) entry which is preliminary data.</text>
</comment>
<proteinExistence type="predicted"/>
<keyword evidence="4 5" id="KW-0472">Membrane</keyword>
<dbReference type="InterPro" id="IPR028082">
    <property type="entry name" value="Peripla_BP_I"/>
</dbReference>
<dbReference type="PANTHER" id="PTHR47151">
    <property type="entry name" value="LEU/ILE/VAL-BINDING ABC TRANSPORTER SUBUNIT"/>
    <property type="match status" value="1"/>
</dbReference>
<reference evidence="8" key="1">
    <citation type="submission" date="2023-07" db="EMBL/GenBank/DDBJ databases">
        <title>30 novel species of actinomycetes from the DSMZ collection.</title>
        <authorList>
            <person name="Nouioui I."/>
        </authorList>
    </citation>
    <scope>NUCLEOTIDE SEQUENCE [LARGE SCALE GENOMIC DNA]</scope>
    <source>
        <strain evidence="8">DSM 42041</strain>
    </source>
</reference>
<evidence type="ECO:0000256" key="5">
    <source>
        <dbReference type="SAM" id="Phobius"/>
    </source>
</evidence>
<dbReference type="Proteomes" id="UP001183414">
    <property type="component" value="Unassembled WGS sequence"/>
</dbReference>
<dbReference type="RefSeq" id="WP_311672645.1">
    <property type="nucleotide sequence ID" value="NZ_JAVREQ010000005.1"/>
</dbReference>
<dbReference type="CDD" id="cd06268">
    <property type="entry name" value="PBP1_ABC_transporter_LIVBP-like"/>
    <property type="match status" value="1"/>
</dbReference>
<evidence type="ECO:0000313" key="7">
    <source>
        <dbReference type="EMBL" id="MDT0378816.1"/>
    </source>
</evidence>
<organism evidence="7 8">
    <name type="scientific">Streptomyces hazeniae</name>
    <dbReference type="NCBI Taxonomy" id="3075538"/>
    <lineage>
        <taxon>Bacteria</taxon>
        <taxon>Bacillati</taxon>
        <taxon>Actinomycetota</taxon>
        <taxon>Actinomycetes</taxon>
        <taxon>Kitasatosporales</taxon>
        <taxon>Streptomycetaceae</taxon>
        <taxon>Streptomyces</taxon>
    </lineage>
</organism>
<accession>A0ABU2NQD8</accession>
<evidence type="ECO:0000256" key="2">
    <source>
        <dbReference type="ARBA" id="ARBA00022692"/>
    </source>
</evidence>
<evidence type="ECO:0000313" key="8">
    <source>
        <dbReference type="Proteomes" id="UP001183414"/>
    </source>
</evidence>
<keyword evidence="2 5" id="KW-0812">Transmembrane</keyword>
<dbReference type="Pfam" id="PF01094">
    <property type="entry name" value="ANF_receptor"/>
    <property type="match status" value="1"/>
</dbReference>